<dbReference type="EMBL" id="RCHU01000026">
    <property type="protein sequence ID" value="TKS17525.1"/>
    <property type="molecule type" value="Genomic_DNA"/>
</dbReference>
<dbReference type="PANTHER" id="PTHR11223:SF3">
    <property type="entry name" value="EXPORTIN-5"/>
    <property type="match status" value="1"/>
</dbReference>
<dbReference type="InterPro" id="IPR045065">
    <property type="entry name" value="XPO1/5"/>
</dbReference>
<reference evidence="2" key="1">
    <citation type="submission" date="2018-10" db="EMBL/GenBank/DDBJ databases">
        <title>Population genomic analysis revealed the cold adaptation of white poplar.</title>
        <authorList>
            <person name="Liu Y.-J."/>
        </authorList>
    </citation>
    <scope>NUCLEOTIDE SEQUENCE [LARGE SCALE GENOMIC DNA]</scope>
    <source>
        <strain evidence="2">PAL-ZL1</strain>
    </source>
</reference>
<dbReference type="GO" id="GO:0005737">
    <property type="term" value="C:cytoplasm"/>
    <property type="evidence" value="ECO:0007669"/>
    <property type="project" value="TreeGrafter"/>
</dbReference>
<accession>A0A4U5R6D1</accession>
<dbReference type="GO" id="GO:0005634">
    <property type="term" value="C:nucleus"/>
    <property type="evidence" value="ECO:0007669"/>
    <property type="project" value="TreeGrafter"/>
</dbReference>
<dbReference type="GO" id="GO:0003723">
    <property type="term" value="F:RNA binding"/>
    <property type="evidence" value="ECO:0007669"/>
    <property type="project" value="TreeGrafter"/>
</dbReference>
<organism evidence="2">
    <name type="scientific">Populus alba</name>
    <name type="common">White poplar</name>
    <dbReference type="NCBI Taxonomy" id="43335"/>
    <lineage>
        <taxon>Eukaryota</taxon>
        <taxon>Viridiplantae</taxon>
        <taxon>Streptophyta</taxon>
        <taxon>Embryophyta</taxon>
        <taxon>Tracheophyta</taxon>
        <taxon>Spermatophyta</taxon>
        <taxon>Magnoliopsida</taxon>
        <taxon>eudicotyledons</taxon>
        <taxon>Gunneridae</taxon>
        <taxon>Pentapetalae</taxon>
        <taxon>rosids</taxon>
        <taxon>fabids</taxon>
        <taxon>Malpighiales</taxon>
        <taxon>Salicaceae</taxon>
        <taxon>Saliceae</taxon>
        <taxon>Populus</taxon>
    </lineage>
</organism>
<feature type="domain" description="Exportin-1/Importin-beta-like" evidence="1">
    <location>
        <begin position="110"/>
        <end position="268"/>
    </location>
</feature>
<dbReference type="InterPro" id="IPR016024">
    <property type="entry name" value="ARM-type_fold"/>
</dbReference>
<protein>
    <submittedName>
        <fullName evidence="2">Protein HASTY 1-like isoform X2</fullName>
    </submittedName>
</protein>
<dbReference type="GO" id="GO:0006405">
    <property type="term" value="P:RNA export from nucleus"/>
    <property type="evidence" value="ECO:0007669"/>
    <property type="project" value="TreeGrafter"/>
</dbReference>
<dbReference type="Pfam" id="PF08389">
    <property type="entry name" value="Xpo1"/>
    <property type="match status" value="1"/>
</dbReference>
<comment type="caution">
    <text evidence="2">The sequence shown here is derived from an EMBL/GenBank/DDBJ whole genome shotgun (WGS) entry which is preliminary data.</text>
</comment>
<dbReference type="PANTHER" id="PTHR11223">
    <property type="entry name" value="EXPORTIN 1/5"/>
    <property type="match status" value="1"/>
</dbReference>
<proteinExistence type="predicted"/>
<dbReference type="InterPro" id="IPR011989">
    <property type="entry name" value="ARM-like"/>
</dbReference>
<dbReference type="GO" id="GO:0042565">
    <property type="term" value="C:RNA nuclear export complex"/>
    <property type="evidence" value="ECO:0007669"/>
    <property type="project" value="TreeGrafter"/>
</dbReference>
<gene>
    <name evidence="2" type="ORF">D5086_0000012410</name>
</gene>
<dbReference type="AlphaFoldDB" id="A0A4U5R6D1"/>
<dbReference type="STRING" id="43335.A0A4U5R6D1"/>
<evidence type="ECO:0000259" key="1">
    <source>
        <dbReference type="Pfam" id="PF08389"/>
    </source>
</evidence>
<dbReference type="GO" id="GO:0005049">
    <property type="term" value="F:nuclear export signal receptor activity"/>
    <property type="evidence" value="ECO:0007669"/>
    <property type="project" value="InterPro"/>
</dbReference>
<sequence>MEESNSNNHIANNVARAIVAALDWNSTPNARKAAVSFLESIKAGDVRILASSSFVLVKKDWSSEIRLHAFKMLQHLVRLRWEELSPTERRNFANAAVELMAEIANSCEEWVLKSQTAALVAEIVRREGLELWKELLPSLVSLSSQGPIQAELVSMTLRWLPEDITVHNEDLEGDRRRLLLRGLTQSLPEMLPLLYTLLERHFGAALSEVGRQQLDIAKQHAATVTATLNAVNAYAEWAPLQDLAKYGIIYGCGVMLSSPDFRLHACEFFKLVSQRKRPADASASEFDSAMRNIFQLMMNVSRDILYKTGSSAGVMDESEFEFAEYI</sequence>
<dbReference type="GO" id="GO:0006611">
    <property type="term" value="P:protein export from nucleus"/>
    <property type="evidence" value="ECO:0007669"/>
    <property type="project" value="InterPro"/>
</dbReference>
<dbReference type="InterPro" id="IPR013598">
    <property type="entry name" value="Exportin-1/Importin-b-like"/>
</dbReference>
<name>A0A4U5R6D1_POPAL</name>
<dbReference type="Gene3D" id="1.25.10.10">
    <property type="entry name" value="Leucine-rich Repeat Variant"/>
    <property type="match status" value="1"/>
</dbReference>
<dbReference type="SUPFAM" id="SSF48371">
    <property type="entry name" value="ARM repeat"/>
    <property type="match status" value="1"/>
</dbReference>
<evidence type="ECO:0000313" key="2">
    <source>
        <dbReference type="EMBL" id="TKS17525.1"/>
    </source>
</evidence>